<organism evidence="1 2">
    <name type="scientific">Cajanus cajan</name>
    <name type="common">Pigeon pea</name>
    <name type="synonym">Cajanus indicus</name>
    <dbReference type="NCBI Taxonomy" id="3821"/>
    <lineage>
        <taxon>Eukaryota</taxon>
        <taxon>Viridiplantae</taxon>
        <taxon>Streptophyta</taxon>
        <taxon>Embryophyta</taxon>
        <taxon>Tracheophyta</taxon>
        <taxon>Spermatophyta</taxon>
        <taxon>Magnoliopsida</taxon>
        <taxon>eudicotyledons</taxon>
        <taxon>Gunneridae</taxon>
        <taxon>Pentapetalae</taxon>
        <taxon>rosids</taxon>
        <taxon>fabids</taxon>
        <taxon>Fabales</taxon>
        <taxon>Fabaceae</taxon>
        <taxon>Papilionoideae</taxon>
        <taxon>50 kb inversion clade</taxon>
        <taxon>NPAAA clade</taxon>
        <taxon>indigoferoid/millettioid clade</taxon>
        <taxon>Phaseoleae</taxon>
        <taxon>Cajanus</taxon>
    </lineage>
</organism>
<dbReference type="PANTHER" id="PTHR46951">
    <property type="entry name" value="BED-TYPE DOMAIN-CONTAINING PROTEIN"/>
    <property type="match status" value="1"/>
</dbReference>
<gene>
    <name evidence="1" type="ORF">KK1_014568</name>
</gene>
<proteinExistence type="predicted"/>
<name>A0A151SWH9_CAJCA</name>
<accession>A0A151SWH9</accession>
<dbReference type="Gramene" id="C.cajan_14143.t">
    <property type="protein sequence ID" value="C.cajan_14143.t.cds1"/>
    <property type="gene ID" value="C.cajan_14143"/>
</dbReference>
<protein>
    <submittedName>
        <fullName evidence="1">Uncharacterized protein</fullName>
    </submittedName>
</protein>
<sequence>KTDIVWGHCKLLKENEKSIILSIYCDKVIREGGINRFKSYLAGEKGQVEQYKKVPTDIRFQMKQNINECNSKKRKIQKG</sequence>
<evidence type="ECO:0000313" key="2">
    <source>
        <dbReference type="Proteomes" id="UP000075243"/>
    </source>
</evidence>
<dbReference type="PANTHER" id="PTHR46951:SF2">
    <property type="entry name" value="BED-TYPE DOMAIN-CONTAINING PROTEIN"/>
    <property type="match status" value="1"/>
</dbReference>
<dbReference type="AlphaFoldDB" id="A0A151SWH9"/>
<dbReference type="Proteomes" id="UP000075243">
    <property type="component" value="Chromosome 10"/>
</dbReference>
<dbReference type="EMBL" id="CM003612">
    <property type="protein sequence ID" value="KYP59139.1"/>
    <property type="molecule type" value="Genomic_DNA"/>
</dbReference>
<feature type="non-terminal residue" evidence="1">
    <location>
        <position position="1"/>
    </location>
</feature>
<evidence type="ECO:0000313" key="1">
    <source>
        <dbReference type="EMBL" id="KYP59139.1"/>
    </source>
</evidence>
<reference evidence="1 2" key="1">
    <citation type="journal article" date="2012" name="Nat. Biotechnol.">
        <title>Draft genome sequence of pigeonpea (Cajanus cajan), an orphan legume crop of resource-poor farmers.</title>
        <authorList>
            <person name="Varshney R.K."/>
            <person name="Chen W."/>
            <person name="Li Y."/>
            <person name="Bharti A.K."/>
            <person name="Saxena R.K."/>
            <person name="Schlueter J.A."/>
            <person name="Donoghue M.T."/>
            <person name="Azam S."/>
            <person name="Fan G."/>
            <person name="Whaley A.M."/>
            <person name="Farmer A.D."/>
            <person name="Sheridan J."/>
            <person name="Iwata A."/>
            <person name="Tuteja R."/>
            <person name="Penmetsa R.V."/>
            <person name="Wu W."/>
            <person name="Upadhyaya H.D."/>
            <person name="Yang S.P."/>
            <person name="Shah T."/>
            <person name="Saxena K.B."/>
            <person name="Michael T."/>
            <person name="McCombie W.R."/>
            <person name="Yang B."/>
            <person name="Zhang G."/>
            <person name="Yang H."/>
            <person name="Wang J."/>
            <person name="Spillane C."/>
            <person name="Cook D.R."/>
            <person name="May G.D."/>
            <person name="Xu X."/>
            <person name="Jackson S.A."/>
        </authorList>
    </citation>
    <scope>NUCLEOTIDE SEQUENCE [LARGE SCALE GENOMIC DNA]</scope>
    <source>
        <strain evidence="2">cv. Asha</strain>
    </source>
</reference>
<keyword evidence="2" id="KW-1185">Reference proteome</keyword>